<feature type="region of interest" description="Disordered" evidence="1">
    <location>
        <begin position="117"/>
        <end position="141"/>
    </location>
</feature>
<feature type="compositionally biased region" description="Acidic residues" evidence="1">
    <location>
        <begin position="123"/>
        <end position="141"/>
    </location>
</feature>
<dbReference type="Proteomes" id="UP001152795">
    <property type="component" value="Unassembled WGS sequence"/>
</dbReference>
<gene>
    <name evidence="2" type="ORF">PACLA_8A059095</name>
</gene>
<dbReference type="EMBL" id="CACRXK020004587">
    <property type="protein sequence ID" value="CAB4003284.1"/>
    <property type="molecule type" value="Genomic_DNA"/>
</dbReference>
<evidence type="ECO:0000256" key="1">
    <source>
        <dbReference type="SAM" id="MobiDB-lite"/>
    </source>
</evidence>
<keyword evidence="3" id="KW-1185">Reference proteome</keyword>
<dbReference type="OrthoDB" id="6015654at2759"/>
<proteinExistence type="predicted"/>
<evidence type="ECO:0000313" key="3">
    <source>
        <dbReference type="Proteomes" id="UP001152795"/>
    </source>
</evidence>
<evidence type="ECO:0000313" key="2">
    <source>
        <dbReference type="EMBL" id="CAB4003284.1"/>
    </source>
</evidence>
<comment type="caution">
    <text evidence="2">The sequence shown here is derived from an EMBL/GenBank/DDBJ whole genome shotgun (WGS) entry which is preliminary data.</text>
</comment>
<accession>A0A6S7HDY5</accession>
<sequence length="176" mass="20375">MVKETKSEYNFCVKEKVCENCSSTLSESTTECTNTLVLTLSLENNATITETASILEEFRKEFNIPCNHARVVLPYDERMKTFNIDNARKHHKFLYLLQEHKKDMEQLMQQLTNMEKELTDGDNPTEVESDEEIGDEGENETLQDYSFQKIDGKFKKIYEKLAQKMWNASLSGGGYC</sequence>
<organism evidence="2 3">
    <name type="scientific">Paramuricea clavata</name>
    <name type="common">Red gorgonian</name>
    <name type="synonym">Violescent sea-whip</name>
    <dbReference type="NCBI Taxonomy" id="317549"/>
    <lineage>
        <taxon>Eukaryota</taxon>
        <taxon>Metazoa</taxon>
        <taxon>Cnidaria</taxon>
        <taxon>Anthozoa</taxon>
        <taxon>Octocorallia</taxon>
        <taxon>Malacalcyonacea</taxon>
        <taxon>Plexauridae</taxon>
        <taxon>Paramuricea</taxon>
    </lineage>
</organism>
<reference evidence="2" key="1">
    <citation type="submission" date="2020-04" db="EMBL/GenBank/DDBJ databases">
        <authorList>
            <person name="Alioto T."/>
            <person name="Alioto T."/>
            <person name="Gomez Garrido J."/>
        </authorList>
    </citation>
    <scope>NUCLEOTIDE SEQUENCE</scope>
    <source>
        <strain evidence="2">A484AB</strain>
    </source>
</reference>
<protein>
    <submittedName>
        <fullName evidence="2">Uncharacterized protein</fullName>
    </submittedName>
</protein>
<name>A0A6S7HDY5_PARCT</name>
<dbReference type="AlphaFoldDB" id="A0A6S7HDY5"/>